<dbReference type="Proteomes" id="UP001148018">
    <property type="component" value="Unassembled WGS sequence"/>
</dbReference>
<organism evidence="2 3">
    <name type="scientific">Muraenolepis orangiensis</name>
    <name type="common">Patagonian moray cod</name>
    <dbReference type="NCBI Taxonomy" id="630683"/>
    <lineage>
        <taxon>Eukaryota</taxon>
        <taxon>Metazoa</taxon>
        <taxon>Chordata</taxon>
        <taxon>Craniata</taxon>
        <taxon>Vertebrata</taxon>
        <taxon>Euteleostomi</taxon>
        <taxon>Actinopterygii</taxon>
        <taxon>Neopterygii</taxon>
        <taxon>Teleostei</taxon>
        <taxon>Neoteleostei</taxon>
        <taxon>Acanthomorphata</taxon>
        <taxon>Zeiogadaria</taxon>
        <taxon>Gadariae</taxon>
        <taxon>Gadiformes</taxon>
        <taxon>Muraenolepidoidei</taxon>
        <taxon>Muraenolepididae</taxon>
        <taxon>Muraenolepis</taxon>
    </lineage>
</organism>
<dbReference type="AlphaFoldDB" id="A0A9Q0ENH2"/>
<comment type="caution">
    <text evidence="2">The sequence shown here is derived from an EMBL/GenBank/DDBJ whole genome shotgun (WGS) entry which is preliminary data.</text>
</comment>
<reference evidence="2" key="1">
    <citation type="submission" date="2022-07" db="EMBL/GenBank/DDBJ databases">
        <title>Chromosome-level genome of Muraenolepis orangiensis.</title>
        <authorList>
            <person name="Kim J."/>
        </authorList>
    </citation>
    <scope>NUCLEOTIDE SEQUENCE</scope>
    <source>
        <strain evidence="2">KU_S4_2022</strain>
        <tissue evidence="2">Muscle</tissue>
    </source>
</reference>
<accession>A0A9Q0ENH2</accession>
<proteinExistence type="predicted"/>
<keyword evidence="3" id="KW-1185">Reference proteome</keyword>
<dbReference type="OrthoDB" id="9448174at2759"/>
<dbReference type="EMBL" id="JANIIK010000038">
    <property type="protein sequence ID" value="KAJ3610454.1"/>
    <property type="molecule type" value="Genomic_DNA"/>
</dbReference>
<evidence type="ECO:0000313" key="2">
    <source>
        <dbReference type="EMBL" id="KAJ3610454.1"/>
    </source>
</evidence>
<feature type="region of interest" description="Disordered" evidence="1">
    <location>
        <begin position="1"/>
        <end position="31"/>
    </location>
</feature>
<evidence type="ECO:0000256" key="1">
    <source>
        <dbReference type="SAM" id="MobiDB-lite"/>
    </source>
</evidence>
<sequence length="102" mass="11437">MLRADRRTPFPEPPSSVDNPGHGPGVPRMTFPAVGLGVKDQGRGWGGSGRRYKSVTMAPTSRYLSDRRYVARRPLVHRTQTSILKKTDAQETWCEEVRGEEV</sequence>
<name>A0A9Q0ENH2_9TELE</name>
<evidence type="ECO:0000313" key="3">
    <source>
        <dbReference type="Proteomes" id="UP001148018"/>
    </source>
</evidence>
<gene>
    <name evidence="2" type="ORF">NHX12_022546</name>
</gene>
<protein>
    <submittedName>
        <fullName evidence="2">Uncharacterized protein</fullName>
    </submittedName>
</protein>